<comment type="cofactor">
    <cofactor evidence="1">
        <name>Fe cation</name>
        <dbReference type="ChEBI" id="CHEBI:24875"/>
    </cofactor>
</comment>
<dbReference type="InterPro" id="IPR009078">
    <property type="entry name" value="Ferritin-like_SF"/>
</dbReference>
<evidence type="ECO:0000256" key="4">
    <source>
        <dbReference type="ARBA" id="ARBA00023002"/>
    </source>
</evidence>
<dbReference type="EMBL" id="HF920634">
    <property type="protein sequence ID" value="CCV01907.1"/>
    <property type="molecule type" value="Genomic_DNA"/>
</dbReference>
<evidence type="ECO:0000256" key="3">
    <source>
        <dbReference type="ARBA" id="ARBA00012274"/>
    </source>
</evidence>
<evidence type="ECO:0000256" key="1">
    <source>
        <dbReference type="ARBA" id="ARBA00001962"/>
    </source>
</evidence>
<evidence type="ECO:0000256" key="5">
    <source>
        <dbReference type="ARBA" id="ARBA00023004"/>
    </source>
</evidence>
<proteinExistence type="inferred from homology"/>
<accession>W8W1B7</accession>
<dbReference type="NCBIfam" id="NF007186">
    <property type="entry name" value="PRK09614.1-5"/>
    <property type="match status" value="1"/>
</dbReference>
<organism evidence="9 10">
    <name type="scientific">Invertebrate iridescent virus 22</name>
    <dbReference type="NCBI Taxonomy" id="345198"/>
    <lineage>
        <taxon>Viruses</taxon>
        <taxon>Varidnaviria</taxon>
        <taxon>Bamfordvirae</taxon>
        <taxon>Nucleocytoviricota</taxon>
        <taxon>Megaviricetes</taxon>
        <taxon>Pimascovirales</taxon>
        <taxon>Pimascovirales incertae sedis</taxon>
        <taxon>Iridoviridae</taxon>
        <taxon>Betairidovirinae</taxon>
        <taxon>Chloriridovirus</taxon>
        <taxon>Chloriridovirus simulium1</taxon>
    </lineage>
</organism>
<dbReference type="GeneID" id="18501613"/>
<gene>
    <name evidence="9" type="primary">063R</name>
    <name evidence="9" type="ORF">IIV22A_063R</name>
</gene>
<dbReference type="PANTHER" id="PTHR23409">
    <property type="entry name" value="RIBONUCLEOSIDE-DIPHOSPHATE REDUCTASE SMALL CHAIN"/>
    <property type="match status" value="1"/>
</dbReference>
<evidence type="ECO:0000256" key="8">
    <source>
        <dbReference type="SAM" id="Phobius"/>
    </source>
</evidence>
<dbReference type="InterPro" id="IPR033909">
    <property type="entry name" value="RNR_small"/>
</dbReference>
<keyword evidence="4" id="KW-0560">Oxidoreductase</keyword>
<name>W8W1B7_9VIRU</name>
<keyword evidence="8" id="KW-0472">Membrane</keyword>
<protein>
    <recommendedName>
        <fullName evidence="3">ribonucleoside-diphosphate reductase</fullName>
        <ecNumber evidence="3">1.17.4.1</ecNumber>
    </recommendedName>
</protein>
<evidence type="ECO:0000256" key="7">
    <source>
        <dbReference type="ARBA" id="ARBA00025523"/>
    </source>
</evidence>
<dbReference type="CDD" id="cd01049">
    <property type="entry name" value="RNRR2"/>
    <property type="match status" value="1"/>
</dbReference>
<dbReference type="KEGG" id="vg:18501613"/>
<keyword evidence="8" id="KW-1133">Transmembrane helix</keyword>
<dbReference type="GO" id="GO:0004748">
    <property type="term" value="F:ribonucleoside-diphosphate reductase activity, thioredoxin disulfide as acceptor"/>
    <property type="evidence" value="ECO:0007669"/>
    <property type="project" value="UniProtKB-EC"/>
</dbReference>
<dbReference type="EC" id="1.17.4.1" evidence="3"/>
<keyword evidence="5" id="KW-0408">Iron</keyword>
<dbReference type="SUPFAM" id="SSF47240">
    <property type="entry name" value="Ferritin-like"/>
    <property type="match status" value="1"/>
</dbReference>
<dbReference type="UniPathway" id="UPA00326"/>
<dbReference type="InterPro" id="IPR012348">
    <property type="entry name" value="RNR-like"/>
</dbReference>
<dbReference type="PANTHER" id="PTHR23409:SF18">
    <property type="entry name" value="RIBONUCLEOSIDE-DIPHOSPHATE REDUCTASE SUBUNIT M2"/>
    <property type="match status" value="1"/>
</dbReference>
<dbReference type="GO" id="GO:0009263">
    <property type="term" value="P:deoxyribonucleotide biosynthetic process"/>
    <property type="evidence" value="ECO:0007669"/>
    <property type="project" value="UniProtKB-KW"/>
</dbReference>
<dbReference type="Pfam" id="PF00268">
    <property type="entry name" value="Ribonuc_red_sm"/>
    <property type="match status" value="1"/>
</dbReference>
<evidence type="ECO:0000313" key="10">
    <source>
        <dbReference type="Proteomes" id="UP000141616"/>
    </source>
</evidence>
<comment type="function">
    <text evidence="7">Ribonucleoside-diphosphate reductase holoenzyme provides the precursors necessary for viral DNA synthesis. Allows virus growth in non-dividing cells. Catalyzes the biosynthesis of deoxyribonucleotides from the corresponding ribonucleotides.</text>
</comment>
<sequence length="367" mass="43917">MMITILIIIVIIIFLMVKRSMIKFMINHRSFYPEIKLMMERTNFKPFEYPECYEKWDVHEHAHWSFKELNMQDDVNDWINKLNESEKTFLIQILRYFTQGDVDVAAGYVDYLQIFKQPEVRMMLFGFGAREAMHIASYSHLITTLNLPDVTYQEFMKFKAMKDKHEFVFNKKFSSNPITRFFKFLIFGYDEKLEEIAIKIALFSAFIEGVQLFSSFIMLLNFTRHGLMKKMGQIIQWSIADETHHTNSMMELYCTLVNENKNYIRLDVLKNRVYWTANRIVELEDNFIDLAFEMGEMRDLTKSDVKNYIRYITDRRLTTMGYSCMYSIKENPLDWVEDILNAPTHTNFFENKPTEYAKASLVGEWPW</sequence>
<dbReference type="Gene3D" id="1.10.620.20">
    <property type="entry name" value="Ribonucleotide Reductase, subunit A"/>
    <property type="match status" value="1"/>
</dbReference>
<keyword evidence="6" id="KW-0215">Deoxyribonucleotide synthesis</keyword>
<evidence type="ECO:0000256" key="2">
    <source>
        <dbReference type="ARBA" id="ARBA00009303"/>
    </source>
</evidence>
<keyword evidence="8" id="KW-0812">Transmembrane</keyword>
<feature type="transmembrane region" description="Helical" evidence="8">
    <location>
        <begin position="200"/>
        <end position="222"/>
    </location>
</feature>
<evidence type="ECO:0000256" key="6">
    <source>
        <dbReference type="ARBA" id="ARBA00023116"/>
    </source>
</evidence>
<dbReference type="Proteomes" id="UP000141616">
    <property type="component" value="Segment"/>
</dbReference>
<reference evidence="9 10" key="1">
    <citation type="submission" date="2013-03" db="EMBL/GenBank/DDBJ databases">
        <title>Genomic and evolutionary features of invertebrate iridoviruse.</title>
        <authorList>
            <person name="Piegu B."/>
            <person name="Guizard S."/>
            <person name="Bideshi D."/>
            <person name="Spears T."/>
            <person name="Federici B."/>
            <person name="Bigot Y."/>
        </authorList>
    </citation>
    <scope>NUCLEOTIDE SEQUENCE [LARGE SCALE GENOMIC DNA]</scope>
    <source>
        <strain evidence="9">IIV22Aberystwyth</strain>
    </source>
</reference>
<dbReference type="RefSeq" id="YP_009010824.1">
    <property type="nucleotide sequence ID" value="NC_023615.1"/>
</dbReference>
<dbReference type="InterPro" id="IPR000358">
    <property type="entry name" value="RNR_small_fam"/>
</dbReference>
<evidence type="ECO:0000313" key="9">
    <source>
        <dbReference type="EMBL" id="CCV01907.1"/>
    </source>
</evidence>
<comment type="similarity">
    <text evidence="2">Belongs to the ribonucleoside diphosphate reductase small chain family.</text>
</comment>